<sequence>MALAVWVYMEKGESANYDIKNKELALLIKLSHSSLTKIRKKIYSSK</sequence>
<reference evidence="1" key="1">
    <citation type="submission" date="2020-05" db="EMBL/GenBank/DDBJ databases">
        <authorList>
            <person name="Chiriac C."/>
            <person name="Salcher M."/>
            <person name="Ghai R."/>
            <person name="Kavagutti S V."/>
        </authorList>
    </citation>
    <scope>NUCLEOTIDE SEQUENCE</scope>
</reference>
<proteinExistence type="predicted"/>
<evidence type="ECO:0000313" key="1">
    <source>
        <dbReference type="EMBL" id="CAB5223222.1"/>
    </source>
</evidence>
<protein>
    <submittedName>
        <fullName evidence="1">Uncharacterized protein</fullName>
    </submittedName>
</protein>
<organism evidence="1">
    <name type="scientific">uncultured Caudovirales phage</name>
    <dbReference type="NCBI Taxonomy" id="2100421"/>
    <lineage>
        <taxon>Viruses</taxon>
        <taxon>Duplodnaviria</taxon>
        <taxon>Heunggongvirae</taxon>
        <taxon>Uroviricota</taxon>
        <taxon>Caudoviricetes</taxon>
        <taxon>Peduoviridae</taxon>
        <taxon>Maltschvirus</taxon>
        <taxon>Maltschvirus maltsch</taxon>
    </lineage>
</organism>
<dbReference type="EMBL" id="LR798316">
    <property type="protein sequence ID" value="CAB5223222.1"/>
    <property type="molecule type" value="Genomic_DNA"/>
</dbReference>
<name>A0A6J7X2L1_9CAUD</name>
<accession>A0A6J7X2L1</accession>
<gene>
    <name evidence="1" type="ORF">UFOVP385_12</name>
</gene>